<evidence type="ECO:0000256" key="5">
    <source>
        <dbReference type="RuleBase" id="RU003829"/>
    </source>
</evidence>
<dbReference type="Pfam" id="PF26557">
    <property type="entry name" value="Cullin_AB"/>
    <property type="match status" value="1"/>
</dbReference>
<name>A0A0G4FCL8_9ALVE</name>
<dbReference type="Gene3D" id="1.20.1310.10">
    <property type="entry name" value="Cullin Repeats"/>
    <property type="match status" value="4"/>
</dbReference>
<dbReference type="SUPFAM" id="SSF75632">
    <property type="entry name" value="Cullin homology domain"/>
    <property type="match status" value="1"/>
</dbReference>
<dbReference type="InterPro" id="IPR059120">
    <property type="entry name" value="Cullin-like_AB"/>
</dbReference>
<dbReference type="SMART" id="SM00182">
    <property type="entry name" value="CULLIN"/>
    <property type="match status" value="1"/>
</dbReference>
<accession>A0A0G4FCL8</accession>
<dbReference type="EMBL" id="CDMZ01000256">
    <property type="protein sequence ID" value="CEM10303.1"/>
    <property type="molecule type" value="Genomic_DNA"/>
</dbReference>
<dbReference type="GO" id="GO:0031461">
    <property type="term" value="C:cullin-RING ubiquitin ligase complex"/>
    <property type="evidence" value="ECO:0007669"/>
    <property type="project" value="InterPro"/>
</dbReference>
<protein>
    <recommendedName>
        <fullName evidence="7">Cullin family profile domain-containing protein</fullName>
    </recommendedName>
</protein>
<comment type="similarity">
    <text evidence="1 4 5">Belongs to the cullin family.</text>
</comment>
<gene>
    <name evidence="8" type="ORF">Cvel_16157</name>
</gene>
<dbReference type="InterPro" id="IPR019559">
    <property type="entry name" value="Cullin_neddylation_domain"/>
</dbReference>
<evidence type="ECO:0000313" key="8">
    <source>
        <dbReference type="EMBL" id="CEM10303.1"/>
    </source>
</evidence>
<keyword evidence="3" id="KW-0832">Ubl conjugation</keyword>
<dbReference type="Gene3D" id="3.30.230.130">
    <property type="entry name" value="Cullin, Chain C, Domain 2"/>
    <property type="match status" value="1"/>
</dbReference>
<evidence type="ECO:0000256" key="6">
    <source>
        <dbReference type="SAM" id="MobiDB-lite"/>
    </source>
</evidence>
<dbReference type="Pfam" id="PF10557">
    <property type="entry name" value="Cullin_Nedd8"/>
    <property type="match status" value="1"/>
</dbReference>
<dbReference type="InterPro" id="IPR016158">
    <property type="entry name" value="Cullin_homology"/>
</dbReference>
<organism evidence="8">
    <name type="scientific">Chromera velia CCMP2878</name>
    <dbReference type="NCBI Taxonomy" id="1169474"/>
    <lineage>
        <taxon>Eukaryota</taxon>
        <taxon>Sar</taxon>
        <taxon>Alveolata</taxon>
        <taxon>Colpodellida</taxon>
        <taxon>Chromeraceae</taxon>
        <taxon>Chromera</taxon>
    </lineage>
</organism>
<dbReference type="PANTHER" id="PTHR11932">
    <property type="entry name" value="CULLIN"/>
    <property type="match status" value="1"/>
</dbReference>
<dbReference type="SUPFAM" id="SSF46785">
    <property type="entry name" value="Winged helix' DNA-binding domain"/>
    <property type="match status" value="1"/>
</dbReference>
<dbReference type="AlphaFoldDB" id="A0A0G4FCL8"/>
<evidence type="ECO:0000256" key="4">
    <source>
        <dbReference type="PROSITE-ProRule" id="PRU00330"/>
    </source>
</evidence>
<keyword evidence="2" id="KW-1017">Isopeptide bond</keyword>
<dbReference type="InterPro" id="IPR045093">
    <property type="entry name" value="Cullin"/>
</dbReference>
<evidence type="ECO:0000256" key="3">
    <source>
        <dbReference type="ARBA" id="ARBA00022843"/>
    </source>
</evidence>
<dbReference type="VEuPathDB" id="CryptoDB:Cvel_16157"/>
<reference evidence="8" key="1">
    <citation type="submission" date="2014-11" db="EMBL/GenBank/DDBJ databases">
        <authorList>
            <person name="Otto D Thomas"/>
            <person name="Naeem Raeece"/>
        </authorList>
    </citation>
    <scope>NUCLEOTIDE SEQUENCE</scope>
</reference>
<dbReference type="PROSITE" id="PS50069">
    <property type="entry name" value="CULLIN_2"/>
    <property type="match status" value="1"/>
</dbReference>
<dbReference type="InterPro" id="IPR016157">
    <property type="entry name" value="Cullin_CS"/>
</dbReference>
<evidence type="ECO:0000256" key="2">
    <source>
        <dbReference type="ARBA" id="ARBA00022499"/>
    </source>
</evidence>
<dbReference type="FunFam" id="1.20.1310.10:FF:000001">
    <property type="entry name" value="Cullin 3"/>
    <property type="match status" value="1"/>
</dbReference>
<dbReference type="InterPro" id="IPR001373">
    <property type="entry name" value="Cullin_N"/>
</dbReference>
<dbReference type="Pfam" id="PF00888">
    <property type="entry name" value="Cullin"/>
    <property type="match status" value="1"/>
</dbReference>
<feature type="domain" description="Cullin family profile" evidence="7">
    <location>
        <begin position="391"/>
        <end position="625"/>
    </location>
</feature>
<dbReference type="FunFam" id="1.10.10.10:FF:000014">
    <property type="entry name" value="Cullin 1"/>
    <property type="match status" value="1"/>
</dbReference>
<proteinExistence type="inferred from homology"/>
<dbReference type="GO" id="GO:0006511">
    <property type="term" value="P:ubiquitin-dependent protein catabolic process"/>
    <property type="evidence" value="ECO:0007669"/>
    <property type="project" value="InterPro"/>
</dbReference>
<dbReference type="InterPro" id="IPR036390">
    <property type="entry name" value="WH_DNA-bd_sf"/>
</dbReference>
<dbReference type="PhylomeDB" id="A0A0G4FCL8"/>
<feature type="region of interest" description="Disordered" evidence="6">
    <location>
        <begin position="638"/>
        <end position="680"/>
    </location>
</feature>
<dbReference type="Gene3D" id="1.10.10.10">
    <property type="entry name" value="Winged helix-like DNA-binding domain superfamily/Winged helix DNA-binding domain"/>
    <property type="match status" value="1"/>
</dbReference>
<evidence type="ECO:0000259" key="7">
    <source>
        <dbReference type="PROSITE" id="PS50069"/>
    </source>
</evidence>
<dbReference type="InterPro" id="IPR016159">
    <property type="entry name" value="Cullin_repeat-like_dom_sf"/>
</dbReference>
<evidence type="ECO:0000256" key="1">
    <source>
        <dbReference type="ARBA" id="ARBA00006019"/>
    </source>
</evidence>
<dbReference type="InterPro" id="IPR036388">
    <property type="entry name" value="WH-like_DNA-bd_sf"/>
</dbReference>
<dbReference type="FunFam" id="1.20.1310.10:FF:000002">
    <property type="entry name" value="cullin-3 isoform X1"/>
    <property type="match status" value="1"/>
</dbReference>
<dbReference type="SUPFAM" id="SSF74788">
    <property type="entry name" value="Cullin repeat-like"/>
    <property type="match status" value="1"/>
</dbReference>
<dbReference type="SMART" id="SM00884">
    <property type="entry name" value="Cullin_Nedd8"/>
    <property type="match status" value="1"/>
</dbReference>
<dbReference type="PROSITE" id="PS01256">
    <property type="entry name" value="CULLIN_1"/>
    <property type="match status" value="1"/>
</dbReference>
<dbReference type="GO" id="GO:0031625">
    <property type="term" value="F:ubiquitin protein ligase binding"/>
    <property type="evidence" value="ECO:0007669"/>
    <property type="project" value="InterPro"/>
</dbReference>
<sequence length="785" mass="89440">MPPIVPLEEGWEKLRTQGIEVLEAFLDTGKAREIGEGDKKKLVVFSVSEYSALYTTVYNMCTQRAPNNWSEKLYERYSSSIAKYVKEKVLPALRSRSGLPLLQELVKRWENHKIYIKWLEKFFSYLDRYYVKLQSVETLKQKGISIFHNLVFEEVKKDAKNAMLEAIDRERCGEKLDQDLFQGALDLYIGLGSGSLDVYVREFEEFLLPATSDFYVKQASGWLQMDSFPEYLRKAEECLREEDLRVERILHRTTGSKVRAVVINALLAQPQRQLLEKETALFYLLENEKRVDLTRTHRLFSLVEDGNLPVASHFRQFVTDKGNAQVDARVEIMKSQPKVDLSDPTFMQSMVDLHVNFKGIVEECFGDDALFQKALKEAFENFINRDVGKFSFAALMSSFCDRILKKSGEKWSDEQVELALSRVVELFAFLTDKDFFAEIYRGQLAKRMLYEMSASDDAEKSMIAKLKLKCGAQFTSKLEGMVNDLQLAGDLQKEFDEHTQKMENPKASLGGMEVSVQVLTTGFWPSYQTHEINLAPEMQKALATFQTFYGQKTSHRRLTWVHTLGSAVLRAQMSSASKVHDLIVNTYQTCILLLYNRETELSFQAIASSLNVEELFVKKQLATLTFGKFRLLKKVRKEPAPGAEGGDGSTTAAAASSKEKEEGGAAAEGAGGKEKQTISSSDSFELNTAFSCPNRKIKIPSPATEESHARERVEEDRSIAIEAAVVRIMKARKTLSHQQLVTETLQQLSFFKPNPRAIKTRIEHLIEREYLERQPGQTNTYRYLA</sequence>
<dbReference type="InterPro" id="IPR036317">
    <property type="entry name" value="Cullin_homology_sf"/>
</dbReference>